<dbReference type="PRINTS" id="PR00153">
    <property type="entry name" value="CSAPPISMRASE"/>
</dbReference>
<dbReference type="eggNOG" id="COG0652">
    <property type="taxonomic scope" value="Bacteria"/>
</dbReference>
<dbReference type="EMBL" id="ATHI01000002">
    <property type="protein sequence ID" value="EPR35727.1"/>
    <property type="molecule type" value="Genomic_DNA"/>
</dbReference>
<feature type="chain" id="PRO_5006530402" description="Peptidyl-prolyl cis-trans isomerase" evidence="4">
    <location>
        <begin position="24"/>
        <end position="191"/>
    </location>
</feature>
<dbReference type="PROSITE" id="PS00170">
    <property type="entry name" value="CSA_PPIASE_1"/>
    <property type="match status" value="1"/>
</dbReference>
<name>S7TEW9_9BACT</name>
<accession>S7TEW9</accession>
<evidence type="ECO:0000256" key="3">
    <source>
        <dbReference type="ARBA" id="ARBA00023235"/>
    </source>
</evidence>
<evidence type="ECO:0000256" key="1">
    <source>
        <dbReference type="ARBA" id="ARBA00007365"/>
    </source>
</evidence>
<dbReference type="PROSITE" id="PS50072">
    <property type="entry name" value="CSA_PPIASE_2"/>
    <property type="match status" value="1"/>
</dbReference>
<evidence type="ECO:0000256" key="2">
    <source>
        <dbReference type="ARBA" id="ARBA00023110"/>
    </source>
</evidence>
<dbReference type="EC" id="5.2.1.8" evidence="4"/>
<dbReference type="Pfam" id="PF00160">
    <property type="entry name" value="Pro_isomerase"/>
    <property type="match status" value="1"/>
</dbReference>
<evidence type="ECO:0000313" key="7">
    <source>
        <dbReference type="Proteomes" id="UP000014975"/>
    </source>
</evidence>
<dbReference type="Proteomes" id="UP000014975">
    <property type="component" value="Unassembled WGS sequence"/>
</dbReference>
<keyword evidence="4" id="KW-0732">Signal</keyword>
<comment type="catalytic activity">
    <reaction evidence="4">
        <text>[protein]-peptidylproline (omega=180) = [protein]-peptidylproline (omega=0)</text>
        <dbReference type="Rhea" id="RHEA:16237"/>
        <dbReference type="Rhea" id="RHEA-COMP:10747"/>
        <dbReference type="Rhea" id="RHEA-COMP:10748"/>
        <dbReference type="ChEBI" id="CHEBI:83833"/>
        <dbReference type="ChEBI" id="CHEBI:83834"/>
        <dbReference type="EC" id="5.2.1.8"/>
    </reaction>
</comment>
<dbReference type="Gene3D" id="2.40.100.10">
    <property type="entry name" value="Cyclophilin-like"/>
    <property type="match status" value="1"/>
</dbReference>
<dbReference type="PATRIC" id="fig|1121439.3.peg.216"/>
<keyword evidence="3 4" id="KW-0413">Isomerase</keyword>
<comment type="similarity">
    <text evidence="1 4">Belongs to the cyclophilin-type PPIase family.</text>
</comment>
<feature type="domain" description="PPIase cyclophilin-type" evidence="5">
    <location>
        <begin position="39"/>
        <end position="189"/>
    </location>
</feature>
<dbReference type="InterPro" id="IPR002130">
    <property type="entry name" value="Cyclophilin-type_PPIase_dom"/>
</dbReference>
<comment type="caution">
    <text evidence="6">The sequence shown here is derived from an EMBL/GenBank/DDBJ whole genome shotgun (WGS) entry which is preliminary data.</text>
</comment>
<dbReference type="PANTHER" id="PTHR43246">
    <property type="entry name" value="PEPTIDYL-PROLYL CIS-TRANS ISOMERASE CYP38, CHLOROPLASTIC"/>
    <property type="match status" value="1"/>
</dbReference>
<reference evidence="6 7" key="1">
    <citation type="journal article" date="2013" name="Genome Announc.">
        <title>Draft genome sequences for three mercury-methylating, sulfate-reducing bacteria.</title>
        <authorList>
            <person name="Brown S.D."/>
            <person name="Hurt R.A.Jr."/>
            <person name="Gilmour C.C."/>
            <person name="Elias D.A."/>
        </authorList>
    </citation>
    <scope>NUCLEOTIDE SEQUENCE [LARGE SCALE GENOMIC DNA]</scope>
    <source>
        <strain evidence="6 7">DSM 16529</strain>
    </source>
</reference>
<dbReference type="SUPFAM" id="SSF50891">
    <property type="entry name" value="Cyclophilin-like"/>
    <property type="match status" value="1"/>
</dbReference>
<dbReference type="InterPro" id="IPR044665">
    <property type="entry name" value="E_coli_cyclophilin_A-like"/>
</dbReference>
<organism evidence="6 7">
    <name type="scientific">Alkalidesulfovibrio alkalitolerans DSM 16529</name>
    <dbReference type="NCBI Taxonomy" id="1121439"/>
    <lineage>
        <taxon>Bacteria</taxon>
        <taxon>Pseudomonadati</taxon>
        <taxon>Thermodesulfobacteriota</taxon>
        <taxon>Desulfovibrionia</taxon>
        <taxon>Desulfovibrionales</taxon>
        <taxon>Desulfovibrionaceae</taxon>
        <taxon>Alkalidesulfovibrio</taxon>
    </lineage>
</organism>
<dbReference type="InterPro" id="IPR020892">
    <property type="entry name" value="Cyclophilin-type_PPIase_CS"/>
</dbReference>
<dbReference type="InterPro" id="IPR029000">
    <property type="entry name" value="Cyclophilin-like_dom_sf"/>
</dbReference>
<protein>
    <recommendedName>
        <fullName evidence="4">Peptidyl-prolyl cis-trans isomerase</fullName>
        <shortName evidence="4">PPIase</shortName>
        <ecNumber evidence="4">5.2.1.8</ecNumber>
    </recommendedName>
</protein>
<dbReference type="OrthoDB" id="9807797at2"/>
<dbReference type="GO" id="GO:0003755">
    <property type="term" value="F:peptidyl-prolyl cis-trans isomerase activity"/>
    <property type="evidence" value="ECO:0007669"/>
    <property type="project" value="UniProtKB-UniRule"/>
</dbReference>
<dbReference type="RefSeq" id="WP_020885717.1">
    <property type="nucleotide sequence ID" value="NZ_ATHI01000002.1"/>
</dbReference>
<keyword evidence="7" id="KW-1185">Reference proteome</keyword>
<keyword evidence="2 4" id="KW-0697">Rotamase</keyword>
<dbReference type="STRING" id="1121439.dsat_1831"/>
<gene>
    <name evidence="6" type="ORF">dsat_1831</name>
</gene>
<feature type="signal peptide" evidence="4">
    <location>
        <begin position="1"/>
        <end position="23"/>
    </location>
</feature>
<evidence type="ECO:0000259" key="5">
    <source>
        <dbReference type="PROSITE" id="PS50072"/>
    </source>
</evidence>
<sequence length="191" mass="21098">MRYLSILIVLGLLVSLTWGTAGAAESNDRPLVLMTTTHGEIEIELWPEAAPETVRNFLQYVESGHYNGLIFHRVIRDFVIQGGGFDVNLAERATRLPIANEADPAIRNLRGTLSMARADDPDSAASQFFINILNNFDLDATDTRPGYCVFGKVSKGMRTVETINRLPVGSRMGHEDVPLEDVVILSATRLK</sequence>
<dbReference type="GO" id="GO:0006457">
    <property type="term" value="P:protein folding"/>
    <property type="evidence" value="ECO:0007669"/>
    <property type="project" value="InterPro"/>
</dbReference>
<comment type="function">
    <text evidence="4">PPIases accelerate the folding of proteins. It catalyzes the cis-trans isomerization of proline imidic peptide bonds in oligopeptides.</text>
</comment>
<evidence type="ECO:0000313" key="6">
    <source>
        <dbReference type="EMBL" id="EPR35727.1"/>
    </source>
</evidence>
<proteinExistence type="inferred from homology"/>
<dbReference type="AlphaFoldDB" id="S7TEW9"/>
<evidence type="ECO:0000256" key="4">
    <source>
        <dbReference type="RuleBase" id="RU363019"/>
    </source>
</evidence>